<evidence type="ECO:0000256" key="3">
    <source>
        <dbReference type="ARBA" id="ARBA00022741"/>
    </source>
</evidence>
<keyword evidence="9" id="KW-1185">Reference proteome</keyword>
<evidence type="ECO:0000256" key="6">
    <source>
        <dbReference type="HAMAP-Rule" id="MF_01161"/>
    </source>
</evidence>
<comment type="similarity">
    <text evidence="6">Belongs to the tRNA(Ile)-lysidine synthase family.</text>
</comment>
<protein>
    <recommendedName>
        <fullName evidence="6">tRNA(Ile)-lysidine synthase</fullName>
        <ecNumber evidence="6">6.3.4.19</ecNumber>
    </recommendedName>
    <alternativeName>
        <fullName evidence="6">tRNA(Ile)-2-lysyl-cytidine synthase</fullName>
    </alternativeName>
    <alternativeName>
        <fullName evidence="6">tRNA(Ile)-lysidine synthetase</fullName>
    </alternativeName>
</protein>
<keyword evidence="6" id="KW-0963">Cytoplasm</keyword>
<comment type="domain">
    <text evidence="6">The N-terminal region contains the highly conserved SGGXDS motif, predicted to be a P-loop motif involved in ATP binding.</text>
</comment>
<evidence type="ECO:0000256" key="4">
    <source>
        <dbReference type="ARBA" id="ARBA00022840"/>
    </source>
</evidence>
<keyword evidence="2 6" id="KW-0819">tRNA processing</keyword>
<dbReference type="PANTHER" id="PTHR43033">
    <property type="entry name" value="TRNA(ILE)-LYSIDINE SYNTHASE-RELATED"/>
    <property type="match status" value="1"/>
</dbReference>
<dbReference type="NCBIfam" id="TIGR02432">
    <property type="entry name" value="lysidine_TilS_N"/>
    <property type="match status" value="1"/>
</dbReference>
<feature type="binding site" evidence="6">
    <location>
        <begin position="46"/>
        <end position="51"/>
    </location>
    <ligand>
        <name>ATP</name>
        <dbReference type="ChEBI" id="CHEBI:30616"/>
    </ligand>
</feature>
<proteinExistence type="inferred from homology"/>
<dbReference type="GO" id="GO:0032267">
    <property type="term" value="F:tRNA(Ile)-lysidine synthase activity"/>
    <property type="evidence" value="ECO:0007669"/>
    <property type="project" value="UniProtKB-EC"/>
</dbReference>
<comment type="catalytic activity">
    <reaction evidence="5 6">
        <text>cytidine(34) in tRNA(Ile2) + L-lysine + ATP = lysidine(34) in tRNA(Ile2) + AMP + diphosphate + H(+)</text>
        <dbReference type="Rhea" id="RHEA:43744"/>
        <dbReference type="Rhea" id="RHEA-COMP:10625"/>
        <dbReference type="Rhea" id="RHEA-COMP:10670"/>
        <dbReference type="ChEBI" id="CHEBI:15378"/>
        <dbReference type="ChEBI" id="CHEBI:30616"/>
        <dbReference type="ChEBI" id="CHEBI:32551"/>
        <dbReference type="ChEBI" id="CHEBI:33019"/>
        <dbReference type="ChEBI" id="CHEBI:82748"/>
        <dbReference type="ChEBI" id="CHEBI:83665"/>
        <dbReference type="ChEBI" id="CHEBI:456215"/>
        <dbReference type="EC" id="6.3.4.19"/>
    </reaction>
</comment>
<dbReference type="Pfam" id="PF01171">
    <property type="entry name" value="ATP_bind_3"/>
    <property type="match status" value="1"/>
</dbReference>
<dbReference type="PANTHER" id="PTHR43033:SF5">
    <property type="entry name" value="TRNA(ILE)-LYSIDINE SYNTHETASE"/>
    <property type="match status" value="1"/>
</dbReference>
<comment type="subcellular location">
    <subcellularLocation>
        <location evidence="6">Cytoplasm</location>
    </subcellularLocation>
</comment>
<dbReference type="InterPro" id="IPR014729">
    <property type="entry name" value="Rossmann-like_a/b/a_fold"/>
</dbReference>
<dbReference type="EMBL" id="JARSBO010000004">
    <property type="protein sequence ID" value="MDG4719191.1"/>
    <property type="molecule type" value="Genomic_DNA"/>
</dbReference>
<evidence type="ECO:0000256" key="1">
    <source>
        <dbReference type="ARBA" id="ARBA00022598"/>
    </source>
</evidence>
<evidence type="ECO:0000313" key="9">
    <source>
        <dbReference type="Proteomes" id="UP001529180"/>
    </source>
</evidence>
<organism evidence="8 9">
    <name type="scientific">Thalassospira aquimaris</name>
    <dbReference type="NCBI Taxonomy" id="3037796"/>
    <lineage>
        <taxon>Bacteria</taxon>
        <taxon>Pseudomonadati</taxon>
        <taxon>Pseudomonadota</taxon>
        <taxon>Alphaproteobacteria</taxon>
        <taxon>Rhodospirillales</taxon>
        <taxon>Thalassospiraceae</taxon>
        <taxon>Thalassospira</taxon>
    </lineage>
</organism>
<dbReference type="RefSeq" id="WP_114102371.1">
    <property type="nucleotide sequence ID" value="NZ_JARSBO010000004.1"/>
</dbReference>
<accession>A0ABT6GAW4</accession>
<keyword evidence="1 6" id="KW-0436">Ligase</keyword>
<dbReference type="InterPro" id="IPR012795">
    <property type="entry name" value="tRNA_Ile_lys_synt_N"/>
</dbReference>
<name>A0ABT6GAW4_9PROT</name>
<dbReference type="InterPro" id="IPR012094">
    <property type="entry name" value="tRNA_Ile_lys_synt"/>
</dbReference>
<reference evidence="8 9" key="1">
    <citation type="submission" date="2023-03" db="EMBL/GenBank/DDBJ databases">
        <title>Strain FZY0004 represents a novel species in the genus Thalassospira isolated from seawater.</title>
        <authorList>
            <person name="Fu Z.-Y."/>
        </authorList>
    </citation>
    <scope>NUCLEOTIDE SEQUENCE [LARGE SCALE GENOMIC DNA]</scope>
    <source>
        <strain evidence="8 9">FZY0004</strain>
    </source>
</reference>
<comment type="function">
    <text evidence="6">Ligates lysine onto the cytidine present at position 34 of the AUA codon-specific tRNA(Ile) that contains the anticodon CAU, in an ATP-dependent manner. Cytidine is converted to lysidine, thus changing the amino acid specificity of the tRNA from methionine to isoleucine.</text>
</comment>
<evidence type="ECO:0000313" key="8">
    <source>
        <dbReference type="EMBL" id="MDG4719191.1"/>
    </source>
</evidence>
<dbReference type="HAMAP" id="MF_01161">
    <property type="entry name" value="tRNA_Ile_lys_synt"/>
    <property type="match status" value="1"/>
</dbReference>
<dbReference type="SUPFAM" id="SSF52402">
    <property type="entry name" value="Adenine nucleotide alpha hydrolases-like"/>
    <property type="match status" value="1"/>
</dbReference>
<feature type="domain" description="tRNA(Ile)-lysidine/2-thiocytidine synthase N-terminal" evidence="7">
    <location>
        <begin position="41"/>
        <end position="219"/>
    </location>
</feature>
<keyword evidence="4 6" id="KW-0067">ATP-binding</keyword>
<dbReference type="Proteomes" id="UP001529180">
    <property type="component" value="Unassembled WGS sequence"/>
</dbReference>
<comment type="caution">
    <text evidence="8">The sequence shown here is derived from an EMBL/GenBank/DDBJ whole genome shotgun (WGS) entry which is preliminary data.</text>
</comment>
<dbReference type="InterPro" id="IPR011063">
    <property type="entry name" value="TilS/TtcA_N"/>
</dbReference>
<evidence type="ECO:0000256" key="5">
    <source>
        <dbReference type="ARBA" id="ARBA00048539"/>
    </source>
</evidence>
<dbReference type="EC" id="6.3.4.19" evidence="6"/>
<evidence type="ECO:0000259" key="7">
    <source>
        <dbReference type="Pfam" id="PF01171"/>
    </source>
</evidence>
<gene>
    <name evidence="6 8" type="primary">tilS</name>
    <name evidence="8" type="ORF">P7680_09275</name>
</gene>
<dbReference type="Gene3D" id="3.40.50.620">
    <property type="entry name" value="HUPs"/>
    <property type="match status" value="1"/>
</dbReference>
<evidence type="ECO:0000256" key="2">
    <source>
        <dbReference type="ARBA" id="ARBA00022694"/>
    </source>
</evidence>
<dbReference type="CDD" id="cd01992">
    <property type="entry name" value="TilS_N"/>
    <property type="match status" value="1"/>
</dbReference>
<keyword evidence="3 6" id="KW-0547">Nucleotide-binding</keyword>
<sequence>MTDSVPTNPDLAAASSGTPLDAVVFEQLMVQFDPFEQNPRVAVAVSGGADSMALVLLAHHWCQAQGGAVLAITVDHGLRADSASEAAWVGSQLSRYGIEHVVVRWEGDKPSGAVQERARIARYDLIDQVMVDHGIFHLLVAHHAGDQAETIAMRQLRNAGTLGRAGMSARRFLPNGRLLRPLLNVSKADLIATLRAFNQDWVEDPSNRNDKFERVRVRKSLHEQDVPSDVLGNNDADRLTLEHDIGCLLARAVTLHGCGVALFDYDAFFAAEFGKTTRVYALGQVVRTVGGADYMPAFDALDAAISKLSQDATGRISLGGCMLHGRKGQICVYREVGRVDRTPVVVSPNYGNKQPLLRWDNRFELLLNGQMDAPFDGLLAGPLDLCDVSHTKAFRAALREIVPFIGNLPRAALASMPALYDKEGLRSVGGLEVSELSDVLSAAGCDWPLGRGKIAFGGGWRFAPPVPLWESGFKSSPKPDNLLA</sequence>